<gene>
    <name evidence="1" type="ORF">GCM10011354_33600</name>
</gene>
<evidence type="ECO:0000313" key="2">
    <source>
        <dbReference type="Proteomes" id="UP000650511"/>
    </source>
</evidence>
<name>A0A8J3EVK3_9ACTN</name>
<sequence length="64" mass="7233">MDLTGMRVSFKRWIAEERLGLSRGTDLVPELLGRVVDEDEASPALREAMRTLEANLATRQQYGL</sequence>
<reference evidence="1" key="1">
    <citation type="journal article" date="2014" name="Int. J. Syst. Evol. Microbiol.">
        <title>Complete genome sequence of Corynebacterium casei LMG S-19264T (=DSM 44701T), isolated from a smear-ripened cheese.</title>
        <authorList>
            <consortium name="US DOE Joint Genome Institute (JGI-PGF)"/>
            <person name="Walter F."/>
            <person name="Albersmeier A."/>
            <person name="Kalinowski J."/>
            <person name="Ruckert C."/>
        </authorList>
    </citation>
    <scope>NUCLEOTIDE SEQUENCE</scope>
    <source>
        <strain evidence="1">CGMCC 1.14988</strain>
    </source>
</reference>
<proteinExistence type="predicted"/>
<accession>A0A8J3EVK3</accession>
<evidence type="ECO:0000313" key="1">
    <source>
        <dbReference type="EMBL" id="GGI09343.1"/>
    </source>
</evidence>
<organism evidence="1 2">
    <name type="scientific">Egicoccus halophilus</name>
    <dbReference type="NCBI Taxonomy" id="1670830"/>
    <lineage>
        <taxon>Bacteria</taxon>
        <taxon>Bacillati</taxon>
        <taxon>Actinomycetota</taxon>
        <taxon>Nitriliruptoria</taxon>
        <taxon>Egicoccales</taxon>
        <taxon>Egicoccaceae</taxon>
        <taxon>Egicoccus</taxon>
    </lineage>
</organism>
<dbReference type="Proteomes" id="UP000650511">
    <property type="component" value="Unassembled WGS sequence"/>
</dbReference>
<reference evidence="1" key="2">
    <citation type="submission" date="2020-09" db="EMBL/GenBank/DDBJ databases">
        <authorList>
            <person name="Sun Q."/>
            <person name="Zhou Y."/>
        </authorList>
    </citation>
    <scope>NUCLEOTIDE SEQUENCE</scope>
    <source>
        <strain evidence="1">CGMCC 1.14988</strain>
    </source>
</reference>
<protein>
    <submittedName>
        <fullName evidence="1">Uncharacterized protein</fullName>
    </submittedName>
</protein>
<dbReference type="RefSeq" id="WP_130648831.1">
    <property type="nucleotide sequence ID" value="NZ_CP036250.1"/>
</dbReference>
<comment type="caution">
    <text evidence="1">The sequence shown here is derived from an EMBL/GenBank/DDBJ whole genome shotgun (WGS) entry which is preliminary data.</text>
</comment>
<keyword evidence="2" id="KW-1185">Reference proteome</keyword>
<dbReference type="EMBL" id="BMHA01000015">
    <property type="protein sequence ID" value="GGI09343.1"/>
    <property type="molecule type" value="Genomic_DNA"/>
</dbReference>
<dbReference type="AlphaFoldDB" id="A0A8J3EVK3"/>